<gene>
    <name evidence="1" type="ORF">CYNAS_LOCUS22159</name>
</gene>
<reference evidence="1" key="1">
    <citation type="submission" date="2023-07" db="EMBL/GenBank/DDBJ databases">
        <authorList>
            <consortium name="CYATHOMIX"/>
        </authorList>
    </citation>
    <scope>NUCLEOTIDE SEQUENCE</scope>
    <source>
        <strain evidence="1">N/A</strain>
    </source>
</reference>
<sequence length="104" mass="11493">MVSTITPALTKSGATVISSLGMGAEAKRGVGNGTRVSMLSPNKAFSSLVVVRLVSLRRQSFEIFHLYLGYSSNYAICEEKNWLKFSKKNTLGGRKQRLELLKMH</sequence>
<name>A0AA36MF14_CYLNA</name>
<keyword evidence="2" id="KW-1185">Reference proteome</keyword>
<proteinExistence type="predicted"/>
<accession>A0AA36MF14</accession>
<evidence type="ECO:0000313" key="1">
    <source>
        <dbReference type="EMBL" id="CAJ0610176.1"/>
    </source>
</evidence>
<protein>
    <submittedName>
        <fullName evidence="1">Uncharacterized protein</fullName>
    </submittedName>
</protein>
<evidence type="ECO:0000313" key="2">
    <source>
        <dbReference type="Proteomes" id="UP001176961"/>
    </source>
</evidence>
<comment type="caution">
    <text evidence="1">The sequence shown here is derived from an EMBL/GenBank/DDBJ whole genome shotgun (WGS) entry which is preliminary data.</text>
</comment>
<dbReference type="AlphaFoldDB" id="A0AA36MF14"/>
<organism evidence="1 2">
    <name type="scientific">Cylicocyclus nassatus</name>
    <name type="common">Nematode worm</name>
    <dbReference type="NCBI Taxonomy" id="53992"/>
    <lineage>
        <taxon>Eukaryota</taxon>
        <taxon>Metazoa</taxon>
        <taxon>Ecdysozoa</taxon>
        <taxon>Nematoda</taxon>
        <taxon>Chromadorea</taxon>
        <taxon>Rhabditida</taxon>
        <taxon>Rhabditina</taxon>
        <taxon>Rhabditomorpha</taxon>
        <taxon>Strongyloidea</taxon>
        <taxon>Strongylidae</taxon>
        <taxon>Cylicocyclus</taxon>
    </lineage>
</organism>
<dbReference type="EMBL" id="CATQJL010000326">
    <property type="protein sequence ID" value="CAJ0610176.1"/>
    <property type="molecule type" value="Genomic_DNA"/>
</dbReference>
<dbReference type="Proteomes" id="UP001176961">
    <property type="component" value="Unassembled WGS sequence"/>
</dbReference>